<reference evidence="5 6" key="1">
    <citation type="journal article" date="2005" name="Genome Res.">
        <title>Living with two extremes: conclusions from the genome sequence of Natronomonas pharaonis.</title>
        <authorList>
            <person name="Falb M."/>
            <person name="Pfeiffer F."/>
            <person name="Palm P."/>
            <person name="Rodewald K."/>
            <person name="Hickmann V."/>
            <person name="Tittor J."/>
            <person name="Oesterhelt D."/>
        </authorList>
    </citation>
    <scope>NUCLEOTIDE SEQUENCE [LARGE SCALE GENOMIC DNA]</scope>
    <source>
        <strain evidence="6">ATCC 35678 / DSM 2160 / CIP 103997 / JCM 8858 / NBRC 14720 / NCIMB 2260 / Gabara</strain>
    </source>
</reference>
<name>A0A1U7ETE2_NATPD</name>
<feature type="domain" description="DmsR-like N-terminal" evidence="4">
    <location>
        <begin position="68"/>
        <end position="128"/>
    </location>
</feature>
<dbReference type="KEGG" id="nph:NP_0136A"/>
<dbReference type="InterPro" id="IPR013324">
    <property type="entry name" value="RNA_pol_sigma_r3/r4-like"/>
</dbReference>
<proteinExistence type="predicted"/>
<evidence type="ECO:0000256" key="2">
    <source>
        <dbReference type="ARBA" id="ARBA00023163"/>
    </source>
</evidence>
<evidence type="ECO:0000259" key="3">
    <source>
        <dbReference type="Pfam" id="PF04967"/>
    </source>
</evidence>
<evidence type="ECO:0000313" key="5">
    <source>
        <dbReference type="EMBL" id="CAI48159.1"/>
    </source>
</evidence>
<dbReference type="Pfam" id="PF24277">
    <property type="entry name" value="DmsR_N"/>
    <property type="match status" value="1"/>
</dbReference>
<evidence type="ECO:0000259" key="4">
    <source>
        <dbReference type="Pfam" id="PF24277"/>
    </source>
</evidence>
<dbReference type="InterPro" id="IPR007050">
    <property type="entry name" value="HTH_bacterioopsin"/>
</dbReference>
<dbReference type="AlphaFoldDB" id="A0A1U7ETE2"/>
<protein>
    <submittedName>
        <fullName evidence="5">HTH-10 family transcription regulator</fullName>
    </submittedName>
</protein>
<dbReference type="eggNOG" id="arCOG02281">
    <property type="taxonomic scope" value="Archaea"/>
</dbReference>
<dbReference type="RefSeq" id="WP_011321798.1">
    <property type="nucleotide sequence ID" value="NC_007426.1"/>
</dbReference>
<dbReference type="InterPro" id="IPR056433">
    <property type="entry name" value="DmsR-like_N"/>
</dbReference>
<feature type="domain" description="HTH bat-type" evidence="3">
    <location>
        <begin position="147"/>
        <end position="199"/>
    </location>
</feature>
<keyword evidence="6" id="KW-1185">Reference proteome</keyword>
<dbReference type="PANTHER" id="PTHR34236:SF1">
    <property type="entry name" value="DIMETHYL SULFOXIDE REDUCTASE TRANSCRIPTIONAL ACTIVATOR"/>
    <property type="match status" value="1"/>
</dbReference>
<sequence>MSSPKPNADGHLRVVLAVTPSPDASCHILGSGKRGTVTKRDLRSDDDSGECTCKAEASLDDGPAQLVESDVTNGCVCPAFREHDCVASLDGFEDGTLIVSVAVPDREELTSVVAELRERGATVKLRRIDSSAVGSDRRVLRLDADGITEKQREAVQVAADAGYYETPREADLSELADQLGVSRSAVSQRLTAVETKLVEELVQAEKNGWPGPQPASVGDR</sequence>
<organism evidence="5 6">
    <name type="scientific">Natronomonas pharaonis (strain ATCC 35678 / DSM 2160 / CIP 103997 / JCM 8858 / NBRC 14720 / NCIMB 2260 / Gabara)</name>
    <name type="common">Halobacterium pharaonis</name>
    <dbReference type="NCBI Taxonomy" id="348780"/>
    <lineage>
        <taxon>Archaea</taxon>
        <taxon>Methanobacteriati</taxon>
        <taxon>Methanobacteriota</taxon>
        <taxon>Stenosarchaea group</taxon>
        <taxon>Halobacteria</taxon>
        <taxon>Halobacteriales</taxon>
        <taxon>Natronomonadaceae</taxon>
        <taxon>Natronomonas</taxon>
    </lineage>
</organism>
<dbReference type="EnsemblBacteria" id="CAI48159">
    <property type="protein sequence ID" value="CAI48159"/>
    <property type="gene ID" value="NP_0136A"/>
</dbReference>
<evidence type="ECO:0000256" key="1">
    <source>
        <dbReference type="ARBA" id="ARBA00023015"/>
    </source>
</evidence>
<dbReference type="HOGENOM" id="CLU_109670_1_0_2"/>
<dbReference type="EMBL" id="CR936257">
    <property type="protein sequence ID" value="CAI48159.1"/>
    <property type="molecule type" value="Genomic_DNA"/>
</dbReference>
<keyword evidence="2" id="KW-0804">Transcription</keyword>
<evidence type="ECO:0000313" key="6">
    <source>
        <dbReference type="Proteomes" id="UP000002698"/>
    </source>
</evidence>
<dbReference type="STRING" id="348780.NP_0136A"/>
<accession>A0A1U7ETE2</accession>
<dbReference type="OrthoDB" id="51502at2157"/>
<dbReference type="PANTHER" id="PTHR34236">
    <property type="entry name" value="DIMETHYL SULFOXIDE REDUCTASE TRANSCRIPTIONAL ACTIVATOR"/>
    <property type="match status" value="1"/>
</dbReference>
<dbReference type="Pfam" id="PF04967">
    <property type="entry name" value="HTH_10"/>
    <property type="match status" value="1"/>
</dbReference>
<dbReference type="GeneID" id="3700766"/>
<dbReference type="Proteomes" id="UP000002698">
    <property type="component" value="Chromosome"/>
</dbReference>
<dbReference type="SUPFAM" id="SSF88659">
    <property type="entry name" value="Sigma3 and sigma4 domains of RNA polymerase sigma factors"/>
    <property type="match status" value="1"/>
</dbReference>
<keyword evidence="1" id="KW-0805">Transcription regulation</keyword>
<gene>
    <name evidence="5" type="ordered locus">NP_0136A</name>
</gene>